<protein>
    <submittedName>
        <fullName evidence="1">Uncharacterized protein</fullName>
    </submittedName>
</protein>
<evidence type="ECO:0000313" key="1">
    <source>
        <dbReference type="EnsemblPlants" id="OPUNC04G13500.4"/>
    </source>
</evidence>
<name>A0A0E0KRQ9_ORYPU</name>
<dbReference type="EnsemblPlants" id="OPUNC04G13500.4">
    <property type="protein sequence ID" value="OPUNC04G13500.4"/>
    <property type="gene ID" value="OPUNC04G13500"/>
</dbReference>
<evidence type="ECO:0000313" key="2">
    <source>
        <dbReference type="Proteomes" id="UP000026962"/>
    </source>
</evidence>
<sequence length="163" mass="18734">MLFVRGFFPFSPEAPKLRFFPCRERNSSVVPPIQTGPAIYDSTVRWELSTIEFVCSRKFLDKYRIQSIQGEATTTTASNRHGQNISTPCTANYNLGWLIDRTQSKVARFLWADLSGTPRTGMPSECHRHRFSICTAQGFQETKNNDQPTLWHGYSHEKSVYLH</sequence>
<proteinExistence type="predicted"/>
<dbReference type="HOGENOM" id="CLU_1689555_0_0_1"/>
<dbReference type="Proteomes" id="UP000026962">
    <property type="component" value="Chromosome 4"/>
</dbReference>
<organism evidence="1">
    <name type="scientific">Oryza punctata</name>
    <name type="common">Red rice</name>
    <dbReference type="NCBI Taxonomy" id="4537"/>
    <lineage>
        <taxon>Eukaryota</taxon>
        <taxon>Viridiplantae</taxon>
        <taxon>Streptophyta</taxon>
        <taxon>Embryophyta</taxon>
        <taxon>Tracheophyta</taxon>
        <taxon>Spermatophyta</taxon>
        <taxon>Magnoliopsida</taxon>
        <taxon>Liliopsida</taxon>
        <taxon>Poales</taxon>
        <taxon>Poaceae</taxon>
        <taxon>BOP clade</taxon>
        <taxon>Oryzoideae</taxon>
        <taxon>Oryzeae</taxon>
        <taxon>Oryzinae</taxon>
        <taxon>Oryza</taxon>
    </lineage>
</organism>
<reference evidence="1" key="2">
    <citation type="submission" date="2018-05" db="EMBL/GenBank/DDBJ databases">
        <title>OpunRS2 (Oryza punctata Reference Sequence Version 2).</title>
        <authorList>
            <person name="Zhang J."/>
            <person name="Kudrna D."/>
            <person name="Lee S."/>
            <person name="Talag J."/>
            <person name="Welchert J."/>
            <person name="Wing R.A."/>
        </authorList>
    </citation>
    <scope>NUCLEOTIDE SEQUENCE [LARGE SCALE GENOMIC DNA]</scope>
</reference>
<dbReference type="Gramene" id="OPUNC04G13500.4">
    <property type="protein sequence ID" value="OPUNC04G13500.4"/>
    <property type="gene ID" value="OPUNC04G13500"/>
</dbReference>
<dbReference type="AlphaFoldDB" id="A0A0E0KRQ9"/>
<accession>A0A0E0KRQ9</accession>
<reference evidence="1" key="1">
    <citation type="submission" date="2015-04" db="UniProtKB">
        <authorList>
            <consortium name="EnsemblPlants"/>
        </authorList>
    </citation>
    <scope>IDENTIFICATION</scope>
</reference>
<keyword evidence="2" id="KW-1185">Reference proteome</keyword>